<dbReference type="Pfam" id="PF26571">
    <property type="entry name" value="VldE"/>
    <property type="match status" value="1"/>
</dbReference>
<organism evidence="3 4">
    <name type="scientific">Streptomyces xiamenensis</name>
    <dbReference type="NCBI Taxonomy" id="408015"/>
    <lineage>
        <taxon>Bacteria</taxon>
        <taxon>Bacillati</taxon>
        <taxon>Actinomycetota</taxon>
        <taxon>Actinomycetes</taxon>
        <taxon>Kitasatosporales</taxon>
        <taxon>Streptomycetaceae</taxon>
        <taxon>Streptomyces</taxon>
    </lineage>
</organism>
<reference evidence="3" key="1">
    <citation type="submission" date="2019-08" db="EMBL/GenBank/DDBJ databases">
        <title>Complete genome sequence of a mangrove-derived Streptomyces xiamenensis.</title>
        <authorList>
            <person name="Xu J."/>
        </authorList>
    </citation>
    <scope>NUCLEOTIDE SEQUENCE</scope>
    <source>
        <strain evidence="3">318</strain>
    </source>
</reference>
<gene>
    <name evidence="3" type="ORF">SXIM_37200</name>
</gene>
<dbReference type="PATRIC" id="fig|408015.6.peg.3771"/>
<name>A0A0F7FXF4_9ACTN</name>
<dbReference type="KEGG" id="sxi:SXIM_37200"/>
<dbReference type="HOGENOM" id="CLU_068874_0_0_11"/>
<keyword evidence="4" id="KW-1185">Reference proteome</keyword>
<dbReference type="EMBL" id="CP009922">
    <property type="protein sequence ID" value="AKG45104.1"/>
    <property type="molecule type" value="Genomic_DNA"/>
</dbReference>
<evidence type="ECO:0000313" key="4">
    <source>
        <dbReference type="Proteomes" id="UP000034034"/>
    </source>
</evidence>
<feature type="compositionally biased region" description="Basic and acidic residues" evidence="1">
    <location>
        <begin position="272"/>
        <end position="285"/>
    </location>
</feature>
<dbReference type="STRING" id="408015.SXIM_37200"/>
<feature type="domain" description="ARB-07466-like C-terminal" evidence="2">
    <location>
        <begin position="236"/>
        <end position="284"/>
    </location>
</feature>
<accession>A0A0F7FXF4</accession>
<evidence type="ECO:0000259" key="2">
    <source>
        <dbReference type="Pfam" id="PF26571"/>
    </source>
</evidence>
<dbReference type="RefSeq" id="WP_246156897.1">
    <property type="nucleotide sequence ID" value="NZ_CP009922.3"/>
</dbReference>
<dbReference type="Proteomes" id="UP000034034">
    <property type="component" value="Chromosome"/>
</dbReference>
<protein>
    <submittedName>
        <fullName evidence="3">Co/Zn/Cd efflux system component</fullName>
    </submittedName>
</protein>
<proteinExistence type="predicted"/>
<evidence type="ECO:0000313" key="3">
    <source>
        <dbReference type="EMBL" id="AKG45104.1"/>
    </source>
</evidence>
<dbReference type="AlphaFoldDB" id="A0A0F7FXF4"/>
<feature type="region of interest" description="Disordered" evidence="1">
    <location>
        <begin position="272"/>
        <end position="330"/>
    </location>
</feature>
<dbReference type="InterPro" id="IPR058593">
    <property type="entry name" value="ARB_07466-like_C"/>
</dbReference>
<sequence length="330" mass="34833">MRVPEPTASSRRRRLVRGGSAVLVLSAVAGYGVIQYTSSPGPAQPPHCTVAGEGETASFTMRPQQAANAATIQAVGTARGLPERAITIAIATAMQESSLYNIDYGDRDSVGLFQQRPSQGWGTVEEIMDPVYSAGQFYDHLVEIPDYLTKPLTVAAQEVQRSAFPDEYAKHEPRAALLAAAFTGRSPAALNCTVGEEGVSPFPPVEVGDRIRAEFGDQVPVGGDGELVTVGLAPVENTQRGWELAHWSVAHAAELGIERIELGNRVWEAKRSTEGWREAEERSDTALEGGGGARTGDELVLSILPGPPAAEGAPETSGTPGSGAETSETE</sequence>
<evidence type="ECO:0000256" key="1">
    <source>
        <dbReference type="SAM" id="MobiDB-lite"/>
    </source>
</evidence>